<dbReference type="Proteomes" id="UP001608902">
    <property type="component" value="Unassembled WGS sequence"/>
</dbReference>
<dbReference type="SUPFAM" id="SSF56219">
    <property type="entry name" value="DNase I-like"/>
    <property type="match status" value="1"/>
</dbReference>
<dbReference type="InterPro" id="IPR005135">
    <property type="entry name" value="Endo/exonuclease/phosphatase"/>
</dbReference>
<reference evidence="2 3" key="1">
    <citation type="submission" date="2024-08" db="EMBL/GenBank/DDBJ databases">
        <title>Gnathostoma spinigerum genome.</title>
        <authorList>
            <person name="Gonzalez-Bertolin B."/>
            <person name="Monzon S."/>
            <person name="Zaballos A."/>
            <person name="Jimenez P."/>
            <person name="Dekumyoy P."/>
            <person name="Varona S."/>
            <person name="Cuesta I."/>
            <person name="Sumanam S."/>
            <person name="Adisakwattana P."/>
            <person name="Gasser R.B."/>
            <person name="Hernandez-Gonzalez A."/>
            <person name="Young N.D."/>
            <person name="Perteguer M.J."/>
        </authorList>
    </citation>
    <scope>NUCLEOTIDE SEQUENCE [LARGE SCALE GENOMIC DNA]</scope>
    <source>
        <strain evidence="2">AL3</strain>
        <tissue evidence="2">Liver</tissue>
    </source>
</reference>
<dbReference type="AlphaFoldDB" id="A0ABD6EM23"/>
<dbReference type="PANTHER" id="PTHR41349:SF1">
    <property type="entry name" value="PROTEIN CBG08683"/>
    <property type="match status" value="1"/>
</dbReference>
<dbReference type="Pfam" id="PF03372">
    <property type="entry name" value="Exo_endo_phos"/>
    <property type="match status" value="1"/>
</dbReference>
<organism evidence="2 3">
    <name type="scientific">Gnathostoma spinigerum</name>
    <dbReference type="NCBI Taxonomy" id="75299"/>
    <lineage>
        <taxon>Eukaryota</taxon>
        <taxon>Metazoa</taxon>
        <taxon>Ecdysozoa</taxon>
        <taxon>Nematoda</taxon>
        <taxon>Chromadorea</taxon>
        <taxon>Rhabditida</taxon>
        <taxon>Spirurina</taxon>
        <taxon>Gnathostomatomorpha</taxon>
        <taxon>Gnathostomatoidea</taxon>
        <taxon>Gnathostomatidae</taxon>
        <taxon>Gnathostoma</taxon>
    </lineage>
</organism>
<evidence type="ECO:0000259" key="1">
    <source>
        <dbReference type="Pfam" id="PF03372"/>
    </source>
</evidence>
<protein>
    <recommendedName>
        <fullName evidence="1">Endonuclease/exonuclease/phosphatase domain-containing protein</fullName>
    </recommendedName>
</protein>
<dbReference type="InterPro" id="IPR036691">
    <property type="entry name" value="Endo/exonu/phosph_ase_sf"/>
</dbReference>
<proteinExistence type="predicted"/>
<dbReference type="PANTHER" id="PTHR41349">
    <property type="match status" value="1"/>
</dbReference>
<accession>A0ABD6EM23</accession>
<keyword evidence="3" id="KW-1185">Reference proteome</keyword>
<dbReference type="EMBL" id="JBGFUD010005771">
    <property type="protein sequence ID" value="MFH4980590.1"/>
    <property type="molecule type" value="Genomic_DNA"/>
</dbReference>
<evidence type="ECO:0000313" key="2">
    <source>
        <dbReference type="EMBL" id="MFH4980590.1"/>
    </source>
</evidence>
<sequence>MTFNIWLSGANVENGLQKIATNILQVDPDIVTLQEVTSTAVFDNLLDLLGSSWKGVTKNLSYPDTAIITKHKFMNASTAMTTWSIGARIFVSTLNTVVSVWNLHLNYKYC</sequence>
<evidence type="ECO:0000313" key="3">
    <source>
        <dbReference type="Proteomes" id="UP001608902"/>
    </source>
</evidence>
<name>A0ABD6EM23_9BILA</name>
<feature type="domain" description="Endonuclease/exonuclease/phosphatase" evidence="1">
    <location>
        <begin position="1"/>
        <end position="71"/>
    </location>
</feature>
<comment type="caution">
    <text evidence="2">The sequence shown here is derived from an EMBL/GenBank/DDBJ whole genome shotgun (WGS) entry which is preliminary data.</text>
</comment>
<gene>
    <name evidence="2" type="ORF">AB6A40_007299</name>
</gene>
<dbReference type="Gene3D" id="3.60.10.10">
    <property type="entry name" value="Endonuclease/exonuclease/phosphatase"/>
    <property type="match status" value="1"/>
</dbReference>